<reference evidence="1 2" key="1">
    <citation type="journal article" date="2018" name="Front. Microbiol.">
        <title>Genome-Wide Analysis of Corynespora cassiicola Leaf Fall Disease Putative Effectors.</title>
        <authorList>
            <person name="Lopez D."/>
            <person name="Ribeiro S."/>
            <person name="Label P."/>
            <person name="Fumanal B."/>
            <person name="Venisse J.S."/>
            <person name="Kohler A."/>
            <person name="de Oliveira R.R."/>
            <person name="Labutti K."/>
            <person name="Lipzen A."/>
            <person name="Lail K."/>
            <person name="Bauer D."/>
            <person name="Ohm R.A."/>
            <person name="Barry K.W."/>
            <person name="Spatafora J."/>
            <person name="Grigoriev I.V."/>
            <person name="Martin F.M."/>
            <person name="Pujade-Renaud V."/>
        </authorList>
    </citation>
    <scope>NUCLEOTIDE SEQUENCE [LARGE SCALE GENOMIC DNA]</scope>
    <source>
        <strain evidence="1 2">Philippines</strain>
    </source>
</reference>
<gene>
    <name evidence="1" type="ORF">BS50DRAFT_95869</name>
</gene>
<dbReference type="STRING" id="1448308.A0A2T2NF11"/>
<keyword evidence="2" id="KW-1185">Reference proteome</keyword>
<evidence type="ECO:0000313" key="2">
    <source>
        <dbReference type="Proteomes" id="UP000240883"/>
    </source>
</evidence>
<dbReference type="Proteomes" id="UP000240883">
    <property type="component" value="Unassembled WGS sequence"/>
</dbReference>
<proteinExistence type="predicted"/>
<accession>A0A2T2NF11</accession>
<organism evidence="1 2">
    <name type="scientific">Corynespora cassiicola Philippines</name>
    <dbReference type="NCBI Taxonomy" id="1448308"/>
    <lineage>
        <taxon>Eukaryota</taxon>
        <taxon>Fungi</taxon>
        <taxon>Dikarya</taxon>
        <taxon>Ascomycota</taxon>
        <taxon>Pezizomycotina</taxon>
        <taxon>Dothideomycetes</taxon>
        <taxon>Pleosporomycetidae</taxon>
        <taxon>Pleosporales</taxon>
        <taxon>Corynesporascaceae</taxon>
        <taxon>Corynespora</taxon>
    </lineage>
</organism>
<dbReference type="OrthoDB" id="5135333at2759"/>
<dbReference type="EMBL" id="KZ678139">
    <property type="protein sequence ID" value="PSN64021.1"/>
    <property type="molecule type" value="Genomic_DNA"/>
</dbReference>
<sequence>MSRYFGSLVGRADAPTLVSPVGLSFIFSHQRHMRILVLAVLMPKVLIVIYRAGWDCTVVYNPSDSMNNVCECVISQANVTIPEKDFFLTSCITTKPDIPHGWQRCFDNEELSIQYRSSDPEFSFYRYPRPMPRMSKAEKDLLSSHKSPILKVAAKTARFLLTEQHSRLRDALEFQKPRCTEDSHELCYLAILDGQNREAGTIIVNGDLRPRLANKMHRFLGLSRSTLHRVDDPSWDSERNVFRPWTEQQGTKVQKQLRRLDQPNKILMLEDTELEEGYAEANESFFDQKYFSDQVFWPAVNVLLLSEEKDGVVERLGIGQIHVDAFEPIAQQEELLLG</sequence>
<protein>
    <submittedName>
        <fullName evidence="1">Uncharacterized protein</fullName>
    </submittedName>
</protein>
<evidence type="ECO:0000313" key="1">
    <source>
        <dbReference type="EMBL" id="PSN64021.1"/>
    </source>
</evidence>
<dbReference type="AlphaFoldDB" id="A0A2T2NF11"/>
<name>A0A2T2NF11_CORCC</name>